<reference evidence="2" key="1">
    <citation type="submission" date="2016-11" db="UniProtKB">
        <authorList>
            <consortium name="WormBaseParasite"/>
        </authorList>
    </citation>
    <scope>IDENTIFICATION</scope>
</reference>
<dbReference type="WBParaSite" id="Hba_09893">
    <property type="protein sequence ID" value="Hba_09893"/>
    <property type="gene ID" value="Hba_09893"/>
</dbReference>
<keyword evidence="1" id="KW-1185">Reference proteome</keyword>
<name>A0A1I7WXE3_HETBA</name>
<evidence type="ECO:0000313" key="2">
    <source>
        <dbReference type="WBParaSite" id="Hba_09893"/>
    </source>
</evidence>
<dbReference type="AlphaFoldDB" id="A0A1I7WXE3"/>
<evidence type="ECO:0000313" key="1">
    <source>
        <dbReference type="Proteomes" id="UP000095283"/>
    </source>
</evidence>
<sequence length="97" mass="11125">MPYTNMEIHLQMEMSLVYLFTIMRTNNPTKISSTSYHGIVITKDLCRSRLDIRLKKFITVEHQTGHEAPTIVGPVRDCFPNVITPTSKDDARADEED</sequence>
<protein>
    <submittedName>
        <fullName evidence="2">Transmembrane protein</fullName>
    </submittedName>
</protein>
<accession>A0A1I7WXE3</accession>
<organism evidence="1 2">
    <name type="scientific">Heterorhabditis bacteriophora</name>
    <name type="common">Entomopathogenic nematode worm</name>
    <dbReference type="NCBI Taxonomy" id="37862"/>
    <lineage>
        <taxon>Eukaryota</taxon>
        <taxon>Metazoa</taxon>
        <taxon>Ecdysozoa</taxon>
        <taxon>Nematoda</taxon>
        <taxon>Chromadorea</taxon>
        <taxon>Rhabditida</taxon>
        <taxon>Rhabditina</taxon>
        <taxon>Rhabditomorpha</taxon>
        <taxon>Strongyloidea</taxon>
        <taxon>Heterorhabditidae</taxon>
        <taxon>Heterorhabditis</taxon>
    </lineage>
</organism>
<proteinExistence type="predicted"/>
<dbReference type="Proteomes" id="UP000095283">
    <property type="component" value="Unplaced"/>
</dbReference>